<dbReference type="EMBL" id="JAWRCP010000002">
    <property type="protein sequence ID" value="MDW6094752.1"/>
    <property type="molecule type" value="Genomic_DNA"/>
</dbReference>
<name>A0ABU4J056_9VIBR</name>
<protein>
    <submittedName>
        <fullName evidence="7">Decarboxylating cobalt-precorrin-6B (C(15))-methyltransferase</fullName>
    </submittedName>
</protein>
<evidence type="ECO:0000256" key="4">
    <source>
        <dbReference type="ARBA" id="ARBA00022679"/>
    </source>
</evidence>
<dbReference type="InterPro" id="IPR014008">
    <property type="entry name" value="Cbl_synth_MTase_CbiT"/>
</dbReference>
<dbReference type="NCBIfam" id="NF006138">
    <property type="entry name" value="PRK08287.1"/>
    <property type="match status" value="1"/>
</dbReference>
<dbReference type="NCBIfam" id="TIGR02469">
    <property type="entry name" value="CbiT"/>
    <property type="match status" value="1"/>
</dbReference>
<reference evidence="7 8" key="1">
    <citation type="submission" date="2023-11" db="EMBL/GenBank/DDBJ databases">
        <title>Plant-associative lifestyle of Vibrio porteresiae and its evolutionary dynamics.</title>
        <authorList>
            <person name="Rameshkumar N."/>
            <person name="Kirti K."/>
        </authorList>
    </citation>
    <scope>NUCLEOTIDE SEQUENCE [LARGE SCALE GENOMIC DNA]</scope>
    <source>
        <strain evidence="7 8">MSSRF7</strain>
    </source>
</reference>
<sequence length="191" mass="20810">MKDSQFLRADKVPMTKQEVRAVVLDRLALGQAQRFVDVGAGTGSVAIEAALRFPQLMVTAIEKHSHAIAVMQQNLRHHDVGRVALVQATAPCELPIVADAMFIGGSGGNLTAIIDWALAHLTEQGRLVMTFILQGNLHQALEHLNHCPIRELDCTQIMVSPLTPLGSSYYFKPNNPTFVISCTKSTKGSQQ</sequence>
<evidence type="ECO:0000313" key="8">
    <source>
        <dbReference type="Proteomes" id="UP001279860"/>
    </source>
</evidence>
<keyword evidence="3" id="KW-0489">Methyltransferase</keyword>
<gene>
    <name evidence="7" type="ORF">SBX64_19595</name>
</gene>
<keyword evidence="5" id="KW-0949">S-adenosyl-L-methionine</keyword>
<evidence type="ECO:0000313" key="7">
    <source>
        <dbReference type="EMBL" id="MDW6094752.1"/>
    </source>
</evidence>
<dbReference type="PANTHER" id="PTHR43182">
    <property type="entry name" value="COBALT-PRECORRIN-6B C(15)-METHYLTRANSFERASE (DECARBOXYLATING)"/>
    <property type="match status" value="1"/>
</dbReference>
<evidence type="ECO:0000256" key="3">
    <source>
        <dbReference type="ARBA" id="ARBA00022603"/>
    </source>
</evidence>
<comment type="pathway">
    <text evidence="1">Cofactor biosynthesis; adenosylcobalamin biosynthesis.</text>
</comment>
<dbReference type="PANTHER" id="PTHR43182:SF1">
    <property type="entry name" value="COBALT-PRECORRIN-7 C(5)-METHYLTRANSFERASE"/>
    <property type="match status" value="1"/>
</dbReference>
<dbReference type="CDD" id="cd02440">
    <property type="entry name" value="AdoMet_MTases"/>
    <property type="match status" value="1"/>
</dbReference>
<keyword evidence="8" id="KW-1185">Reference proteome</keyword>
<accession>A0ABU4J056</accession>
<feature type="domain" description="Methyltransferase small" evidence="6">
    <location>
        <begin position="23"/>
        <end position="131"/>
    </location>
</feature>
<dbReference type="InterPro" id="IPR029063">
    <property type="entry name" value="SAM-dependent_MTases_sf"/>
</dbReference>
<evidence type="ECO:0000259" key="6">
    <source>
        <dbReference type="Pfam" id="PF05175"/>
    </source>
</evidence>
<dbReference type="Proteomes" id="UP001279860">
    <property type="component" value="Unassembled WGS sequence"/>
</dbReference>
<evidence type="ECO:0000256" key="5">
    <source>
        <dbReference type="ARBA" id="ARBA00022691"/>
    </source>
</evidence>
<dbReference type="SUPFAM" id="SSF53335">
    <property type="entry name" value="S-adenosyl-L-methionine-dependent methyltransferases"/>
    <property type="match status" value="1"/>
</dbReference>
<evidence type="ECO:0000256" key="2">
    <source>
        <dbReference type="ARBA" id="ARBA00022573"/>
    </source>
</evidence>
<keyword evidence="2" id="KW-0169">Cobalamin biosynthesis</keyword>
<keyword evidence="4" id="KW-0808">Transferase</keyword>
<comment type="caution">
    <text evidence="7">The sequence shown here is derived from an EMBL/GenBank/DDBJ whole genome shotgun (WGS) entry which is preliminary data.</text>
</comment>
<dbReference type="RefSeq" id="WP_038177856.1">
    <property type="nucleotide sequence ID" value="NZ_AP024904.1"/>
</dbReference>
<organism evidence="7 8">
    <name type="scientific">Vibrio rhizosphaerae</name>
    <dbReference type="NCBI Taxonomy" id="398736"/>
    <lineage>
        <taxon>Bacteria</taxon>
        <taxon>Pseudomonadati</taxon>
        <taxon>Pseudomonadota</taxon>
        <taxon>Gammaproteobacteria</taxon>
        <taxon>Vibrionales</taxon>
        <taxon>Vibrionaceae</taxon>
        <taxon>Vibrio</taxon>
    </lineage>
</organism>
<dbReference type="InterPro" id="IPR007848">
    <property type="entry name" value="Small_mtfrase_dom"/>
</dbReference>
<dbReference type="Pfam" id="PF05175">
    <property type="entry name" value="MTS"/>
    <property type="match status" value="1"/>
</dbReference>
<proteinExistence type="predicted"/>
<dbReference type="Gene3D" id="3.40.50.150">
    <property type="entry name" value="Vaccinia Virus protein VP39"/>
    <property type="match status" value="1"/>
</dbReference>
<evidence type="ECO:0000256" key="1">
    <source>
        <dbReference type="ARBA" id="ARBA00004953"/>
    </source>
</evidence>
<dbReference type="InterPro" id="IPR050714">
    <property type="entry name" value="Cobalamin_biosynth_MTase"/>
</dbReference>